<reference evidence="1" key="1">
    <citation type="submission" date="2023-04" db="EMBL/GenBank/DDBJ databases">
        <title>Draft Genome sequencing of Naganishia species isolated from polar environments using Oxford Nanopore Technology.</title>
        <authorList>
            <person name="Leo P."/>
            <person name="Venkateswaran K."/>
        </authorList>
    </citation>
    <scope>NUCLEOTIDE SEQUENCE</scope>
    <source>
        <strain evidence="1">DBVPG 5303</strain>
    </source>
</reference>
<protein>
    <submittedName>
        <fullName evidence="1">Uncharacterized protein</fullName>
    </submittedName>
</protein>
<evidence type="ECO:0000313" key="1">
    <source>
        <dbReference type="EMBL" id="KAJ9123514.1"/>
    </source>
</evidence>
<organism evidence="1 2">
    <name type="scientific">Naganishia onofrii</name>
    <dbReference type="NCBI Taxonomy" id="1851511"/>
    <lineage>
        <taxon>Eukaryota</taxon>
        <taxon>Fungi</taxon>
        <taxon>Dikarya</taxon>
        <taxon>Basidiomycota</taxon>
        <taxon>Agaricomycotina</taxon>
        <taxon>Tremellomycetes</taxon>
        <taxon>Filobasidiales</taxon>
        <taxon>Filobasidiaceae</taxon>
        <taxon>Naganishia</taxon>
    </lineage>
</organism>
<sequence>MPLDVLHEHLAVNAGSPLSRSQQNSLSPTHTAPSAFSSLLKTAKPVEDIRATTYSSNISPPSPSLNQLDPPGKFRYDRAFLLQFSPLCKDRLDVPMPLDMFGIDPRNPPISRISSSRTELQRDWSRGHRSTRGGTGNVSNDDTDDVGRRSSPYTTLNEDGSSPGRWWEARIQRREQRPQQTSRREQNDVKWWEVAESTWTMPSSNRANHSVTSNDPEWTTDTRRASRVMLDRDYGYGGGTTRPQDSAISAAPGVTQIASGRVLSNMREPNALTSVGVNASPQTMSDLDYGRGGQQSNLRNPAIFAPTAVTQIPSRRISSDMKELDASAGGDDSIHAAKVAGYAPPPRTMLQLDPHSTFQCHRSPAATSTKTPWATATSLPGTMCAQVSPQTLHSGQNASYAAGYNTQDPRGFSSLQSSPYYSFDARPNGIYAAFNAQPALNPLTGLSLPEPQTSQSLGYQATGGYLARVASQASQAQEAVPHKEESISQTPHMSGFTQSSPYSSSIGQQNGIYSTYNSQPALDASAAAFPLHRQTNQPLGREEIGARLPQERLEKKQRNPLGLGFVPGSLARQPAAPSILDLSTSATDQPPSLPTLDSRGDTDNRDKVPPAPATSRPTTPDGKITQARRLITEATPKLTETANDTSPVLVPATAGGTSSIVRAEFPSQRELTIPDFENLKTKKITEQHNEFEKEKEEKQRIKREAQRKKRAQKKLEREEDYELMCFLLAPEEPRPAETNQEQKDREPSQQEEIDRPVQRRKESDAKEEKRQLEQLLERQLVIEHEQRLSTQRDNERLERLQKDTDETEQLRNQEQKNREQREQEEIRRTVQKRKESDAREEKRRLEQLLERELVIEQEQRLATQRESERQDRLQKDADEETQQSEFHYMVAICLLPLVLYCLISLCLLLFSLPTM</sequence>
<gene>
    <name evidence="1" type="ORF">QFC24_003728</name>
</gene>
<dbReference type="EMBL" id="JASBWV010000012">
    <property type="protein sequence ID" value="KAJ9123514.1"/>
    <property type="molecule type" value="Genomic_DNA"/>
</dbReference>
<dbReference type="Proteomes" id="UP001234202">
    <property type="component" value="Unassembled WGS sequence"/>
</dbReference>
<keyword evidence="2" id="KW-1185">Reference proteome</keyword>
<name>A0ACC2XJD7_9TREE</name>
<accession>A0ACC2XJD7</accession>
<comment type="caution">
    <text evidence="1">The sequence shown here is derived from an EMBL/GenBank/DDBJ whole genome shotgun (WGS) entry which is preliminary data.</text>
</comment>
<proteinExistence type="predicted"/>
<evidence type="ECO:0000313" key="2">
    <source>
        <dbReference type="Proteomes" id="UP001234202"/>
    </source>
</evidence>